<proteinExistence type="predicted"/>
<dbReference type="Proteomes" id="UP000887568">
    <property type="component" value="Unplaced"/>
</dbReference>
<evidence type="ECO:0000313" key="2">
    <source>
        <dbReference type="EnsemblMetazoa" id="XP_038070033.1"/>
    </source>
</evidence>
<dbReference type="GeneID" id="119739247"/>
<dbReference type="EnsemblMetazoa" id="XM_038214105.1">
    <property type="protein sequence ID" value="XP_038070033.1"/>
    <property type="gene ID" value="LOC119739247"/>
</dbReference>
<accession>A0A914B295</accession>
<evidence type="ECO:0000256" key="1">
    <source>
        <dbReference type="SAM" id="Coils"/>
    </source>
</evidence>
<feature type="coiled-coil region" evidence="1">
    <location>
        <begin position="136"/>
        <end position="165"/>
    </location>
</feature>
<sequence>MHLTRLQDYLKSSIRITITMLSRLFSGGGPKPPVNSTYELVLDALLPVGKDGIVEKYEGETMPDLEFLLGSVEKAITCSDTIDTDVDMEEVEEVEPVQVEPEEVEKEIEREKGECSTASSRPPVQKKKIARDQSILQIERERLQIDKEKLKIARQQLEASQAMTESLKEISHSFQILVAFTLEKHGAVIVSES</sequence>
<dbReference type="RefSeq" id="XP_038070033.1">
    <property type="nucleotide sequence ID" value="XM_038214105.1"/>
</dbReference>
<reference evidence="2" key="1">
    <citation type="submission" date="2022-11" db="UniProtKB">
        <authorList>
            <consortium name="EnsemblMetazoa"/>
        </authorList>
    </citation>
    <scope>IDENTIFICATION</scope>
</reference>
<keyword evidence="3" id="KW-1185">Reference proteome</keyword>
<evidence type="ECO:0000313" key="3">
    <source>
        <dbReference type="Proteomes" id="UP000887568"/>
    </source>
</evidence>
<name>A0A914B295_PATMI</name>
<protein>
    <submittedName>
        <fullName evidence="2">Uncharacterized protein</fullName>
    </submittedName>
</protein>
<dbReference type="AlphaFoldDB" id="A0A914B295"/>
<keyword evidence="1" id="KW-0175">Coiled coil</keyword>
<organism evidence="2 3">
    <name type="scientific">Patiria miniata</name>
    <name type="common">Bat star</name>
    <name type="synonym">Asterina miniata</name>
    <dbReference type="NCBI Taxonomy" id="46514"/>
    <lineage>
        <taxon>Eukaryota</taxon>
        <taxon>Metazoa</taxon>
        <taxon>Echinodermata</taxon>
        <taxon>Eleutherozoa</taxon>
        <taxon>Asterozoa</taxon>
        <taxon>Asteroidea</taxon>
        <taxon>Valvatacea</taxon>
        <taxon>Valvatida</taxon>
        <taxon>Asterinidae</taxon>
        <taxon>Patiria</taxon>
    </lineage>
</organism>